<comment type="caution">
    <text evidence="1">The sequence shown here is derived from an EMBL/GenBank/DDBJ whole genome shotgun (WGS) entry which is preliminary data.</text>
</comment>
<gene>
    <name evidence="1" type="ORF">B1A_03711</name>
</gene>
<sequence length="178" mass="19388">MFCASLADVFDNSVDLAWRADLWALVRDTPHLDWLVLTKRIGNVSAMLPADWGCGYGNVWLGISVVSQDEADRDIPKLLCLPAAVRWLSLEPLLGSVSLQSATGPFGETLDWAVVGGESGPHARPMKAEWVHDLRAQCGTLAIAFFFKQWGGHEKGKGGCLLGAREVKAWPSLPCPVY</sequence>
<organism evidence="1">
    <name type="scientific">mine drainage metagenome</name>
    <dbReference type="NCBI Taxonomy" id="410659"/>
    <lineage>
        <taxon>unclassified sequences</taxon>
        <taxon>metagenomes</taxon>
        <taxon>ecological metagenomes</taxon>
    </lineage>
</organism>
<accession>T1D058</accession>
<dbReference type="InterPro" id="IPR011101">
    <property type="entry name" value="DUF5131"/>
</dbReference>
<evidence type="ECO:0000313" key="1">
    <source>
        <dbReference type="EMBL" id="EQD75810.1"/>
    </source>
</evidence>
<protein>
    <submittedName>
        <fullName evidence="1">Phage Gp37Gp68</fullName>
    </submittedName>
</protein>
<dbReference type="AlphaFoldDB" id="T1D058"/>
<dbReference type="Pfam" id="PF07505">
    <property type="entry name" value="DUF5131"/>
    <property type="match status" value="1"/>
</dbReference>
<name>T1D058_9ZZZZ</name>
<proteinExistence type="predicted"/>
<reference evidence="1" key="1">
    <citation type="submission" date="2013-08" db="EMBL/GenBank/DDBJ databases">
        <authorList>
            <person name="Mendez C."/>
            <person name="Richter M."/>
            <person name="Ferrer M."/>
            <person name="Sanchez J."/>
        </authorList>
    </citation>
    <scope>NUCLEOTIDE SEQUENCE</scope>
</reference>
<reference evidence="1" key="2">
    <citation type="journal article" date="2014" name="ISME J.">
        <title>Microbial stratification in low pH oxic and suboxic macroscopic growths along an acid mine drainage.</title>
        <authorList>
            <person name="Mendez-Garcia C."/>
            <person name="Mesa V."/>
            <person name="Sprenger R.R."/>
            <person name="Richter M."/>
            <person name="Diez M.S."/>
            <person name="Solano J."/>
            <person name="Bargiela R."/>
            <person name="Golyshina O.V."/>
            <person name="Manteca A."/>
            <person name="Ramos J.L."/>
            <person name="Gallego J.R."/>
            <person name="Llorente I."/>
            <person name="Martins Dos Santos V.A."/>
            <person name="Jensen O.N."/>
            <person name="Pelaez A.I."/>
            <person name="Sanchez J."/>
            <person name="Ferrer M."/>
        </authorList>
    </citation>
    <scope>NUCLEOTIDE SEQUENCE</scope>
</reference>
<dbReference type="EMBL" id="AUZX01002716">
    <property type="protein sequence ID" value="EQD75810.1"/>
    <property type="molecule type" value="Genomic_DNA"/>
</dbReference>